<reference evidence="2" key="1">
    <citation type="submission" date="2022-01" db="EMBL/GenBank/DDBJ databases">
        <title>Jiella avicenniae sp. nov., a novel endophytic bacterium isolated from bark of Avicennia marina.</title>
        <authorList>
            <person name="Tuo L."/>
        </authorList>
    </citation>
    <scope>NUCLEOTIDE SEQUENCE</scope>
    <source>
        <strain evidence="2">CBK1P-4</strain>
    </source>
</reference>
<feature type="compositionally biased region" description="Polar residues" evidence="1">
    <location>
        <begin position="135"/>
        <end position="147"/>
    </location>
</feature>
<name>A0A9X1TEB6_9HYPH</name>
<protein>
    <submittedName>
        <fullName evidence="2">Uncharacterized protein</fullName>
    </submittedName>
</protein>
<dbReference type="RefSeq" id="WP_233722073.1">
    <property type="nucleotide sequence ID" value="NZ_JAJUWU010000040.1"/>
</dbReference>
<dbReference type="Proteomes" id="UP001139035">
    <property type="component" value="Unassembled WGS sequence"/>
</dbReference>
<sequence>MHRASSVQAVSDAEREVARQLRNLDHFFSRRQRDPLPEIDGSDLDHVPQDELDALAALDDLPQITDAPASAPADEPTAQPDLPAIMDLARRHQAKRHEENRAAKYVRICEENRAFARLRYALLIKETEGRAVRSYQPTTASDPNASESPDERRRRKDAERKRAKRGSTARPVRSEEERLAHKRAQAVERQRRRREKLKSDASGGNPDYALF</sequence>
<feature type="region of interest" description="Disordered" evidence="1">
    <location>
        <begin position="59"/>
        <end position="81"/>
    </location>
</feature>
<proteinExistence type="predicted"/>
<comment type="caution">
    <text evidence="2">The sequence shown here is derived from an EMBL/GenBank/DDBJ whole genome shotgun (WGS) entry which is preliminary data.</text>
</comment>
<evidence type="ECO:0000256" key="1">
    <source>
        <dbReference type="SAM" id="MobiDB-lite"/>
    </source>
</evidence>
<feature type="compositionally biased region" description="Basic and acidic residues" evidence="1">
    <location>
        <begin position="149"/>
        <end position="160"/>
    </location>
</feature>
<gene>
    <name evidence="2" type="ORF">LZD57_23775</name>
</gene>
<accession>A0A9X1TEB6</accession>
<evidence type="ECO:0000313" key="2">
    <source>
        <dbReference type="EMBL" id="MCE7031003.1"/>
    </source>
</evidence>
<dbReference type="AlphaFoldDB" id="A0A9X1TEB6"/>
<keyword evidence="3" id="KW-1185">Reference proteome</keyword>
<feature type="compositionally biased region" description="Basic and acidic residues" evidence="1">
    <location>
        <begin position="172"/>
        <end position="189"/>
    </location>
</feature>
<organism evidence="2 3">
    <name type="scientific">Jiella avicenniae</name>
    <dbReference type="NCBI Taxonomy" id="2907202"/>
    <lineage>
        <taxon>Bacteria</taxon>
        <taxon>Pseudomonadati</taxon>
        <taxon>Pseudomonadota</taxon>
        <taxon>Alphaproteobacteria</taxon>
        <taxon>Hyphomicrobiales</taxon>
        <taxon>Aurantimonadaceae</taxon>
        <taxon>Jiella</taxon>
    </lineage>
</organism>
<dbReference type="EMBL" id="JAJUWU010000040">
    <property type="protein sequence ID" value="MCE7031003.1"/>
    <property type="molecule type" value="Genomic_DNA"/>
</dbReference>
<evidence type="ECO:0000313" key="3">
    <source>
        <dbReference type="Proteomes" id="UP001139035"/>
    </source>
</evidence>
<feature type="region of interest" description="Disordered" evidence="1">
    <location>
        <begin position="133"/>
        <end position="211"/>
    </location>
</feature>